<sequence>MPTSTSTTTARRSRTARRDSGTTRSPRTGAAGGSRLPVVPPDAVVRRRLSDRIERGTRGALTLVSAPAGYGKTLAVALWAEQRAADAPPLAVLTLREEHATPRVFWTSALEALRTAGIDLSGVTAPSGASDARVVQAVARAVARAETPTAWVIDCGEHDLADAVAAGLDRVLQASAGRLRLVLLTRTDPALPLHRYRLAGSITEVRAADLVLTATEAATFLAGTGLELTPSDVTTLRDRTGGWPAGLRFAAIALRERDDVSAALADFRGDTGNVAAYLMTEVLARQEPDVTRFLLRTCIVDEVTPPVAAALTGAPCDDGVLEDLARGTSFLERVPGRPGRFVYPSLLRQFLRSQLSWAEPELEVELHRAAAQWLARDGEPVAAVQHAVDADDWTLACELLVDRIGVGTLLVGERASTLRGLVAAVPTEASGPGPAVVRASLALSDHDLATCAAELQRARTGLAAQGAGPTSAMSLAVTAVAAVAGSLGDDADAALDLAMAADTELRLAAEEETQVPSDLVALVAGARARVLLLRGDVAAAGRALEDGVRAAEGARLTALHAELQGMAALVAAVAGRLRAAAQSTHRLLARSEDVGISRAATVALAWVRMDEYALSDVEHLVDASQAGGGGFDARLLSGVLALVRGRLDVARGDHELARAGLRAAAADAARLGPTNWLVRCLVAEQVLACLAEDCPEEAMALLADPSVAGPDLEPLRQRVQRAVSPGTPDLPAPSGRRLASWPLERQVAWLLLLADQASRRGERGVALDHVTTALRKAAGEQMRRPFLEAEGEVLALVAEAGAPATRWLRVPDPEQLGRADAVVADAGSDLLEPLTRKEREVLGHLAELLTTEEIAEAMFVSVNTVRSHVRSLLRKLGVTRRNEAVRRAWDLGLLPRRLSDPGALVPRAGEAH</sequence>
<name>A0ABW0BIC2_9ACTN</name>
<evidence type="ECO:0000313" key="6">
    <source>
        <dbReference type="EMBL" id="MFC5177089.1"/>
    </source>
</evidence>
<keyword evidence="7" id="KW-1185">Reference proteome</keyword>
<dbReference type="InterPro" id="IPR000792">
    <property type="entry name" value="Tscrpt_reg_LuxR_C"/>
</dbReference>
<accession>A0ABW0BIC2</accession>
<feature type="compositionally biased region" description="Low complexity" evidence="4">
    <location>
        <begin position="1"/>
        <end position="10"/>
    </location>
</feature>
<proteinExistence type="predicted"/>
<keyword evidence="3" id="KW-0804">Transcription</keyword>
<gene>
    <name evidence="6" type="ORF">ACFPGP_10425</name>
</gene>
<dbReference type="InterPro" id="IPR016032">
    <property type="entry name" value="Sig_transdc_resp-reg_C-effctor"/>
</dbReference>
<reference evidence="7" key="1">
    <citation type="journal article" date="2019" name="Int. J. Syst. Evol. Microbiol.">
        <title>The Global Catalogue of Microorganisms (GCM) 10K type strain sequencing project: providing services to taxonomists for standard genome sequencing and annotation.</title>
        <authorList>
            <consortium name="The Broad Institute Genomics Platform"/>
            <consortium name="The Broad Institute Genome Sequencing Center for Infectious Disease"/>
            <person name="Wu L."/>
            <person name="Ma J."/>
        </authorList>
    </citation>
    <scope>NUCLEOTIDE SEQUENCE [LARGE SCALE GENOMIC DNA]</scope>
    <source>
        <strain evidence="7">DFY41</strain>
    </source>
</reference>
<evidence type="ECO:0000256" key="2">
    <source>
        <dbReference type="ARBA" id="ARBA00023125"/>
    </source>
</evidence>
<dbReference type="Proteomes" id="UP001596087">
    <property type="component" value="Unassembled WGS sequence"/>
</dbReference>
<evidence type="ECO:0000256" key="4">
    <source>
        <dbReference type="SAM" id="MobiDB-lite"/>
    </source>
</evidence>
<feature type="region of interest" description="Disordered" evidence="4">
    <location>
        <begin position="1"/>
        <end position="41"/>
    </location>
</feature>
<dbReference type="PRINTS" id="PR00038">
    <property type="entry name" value="HTHLUXR"/>
</dbReference>
<dbReference type="SUPFAM" id="SSF46894">
    <property type="entry name" value="C-terminal effector domain of the bipartite response regulators"/>
    <property type="match status" value="1"/>
</dbReference>
<dbReference type="InterPro" id="IPR059106">
    <property type="entry name" value="WHD_MalT"/>
</dbReference>
<organism evidence="6 7">
    <name type="scientific">Nocardioides taihuensis</name>
    <dbReference type="NCBI Taxonomy" id="1835606"/>
    <lineage>
        <taxon>Bacteria</taxon>
        <taxon>Bacillati</taxon>
        <taxon>Actinomycetota</taxon>
        <taxon>Actinomycetes</taxon>
        <taxon>Propionibacteriales</taxon>
        <taxon>Nocardioidaceae</taxon>
        <taxon>Nocardioides</taxon>
    </lineage>
</organism>
<dbReference type="Pfam" id="PF00196">
    <property type="entry name" value="GerE"/>
    <property type="match status" value="1"/>
</dbReference>
<dbReference type="EMBL" id="JBHSKD010000009">
    <property type="protein sequence ID" value="MFC5177089.1"/>
    <property type="molecule type" value="Genomic_DNA"/>
</dbReference>
<feature type="domain" description="HTH luxR-type" evidence="5">
    <location>
        <begin position="827"/>
        <end position="892"/>
    </location>
</feature>
<dbReference type="PANTHER" id="PTHR44688">
    <property type="entry name" value="DNA-BINDING TRANSCRIPTIONAL ACTIVATOR DEVR_DOSR"/>
    <property type="match status" value="1"/>
</dbReference>
<comment type="caution">
    <text evidence="6">The sequence shown here is derived from an EMBL/GenBank/DDBJ whole genome shotgun (WGS) entry which is preliminary data.</text>
</comment>
<dbReference type="PROSITE" id="PS50043">
    <property type="entry name" value="HTH_LUXR_2"/>
    <property type="match status" value="1"/>
</dbReference>
<evidence type="ECO:0000256" key="3">
    <source>
        <dbReference type="ARBA" id="ARBA00023163"/>
    </source>
</evidence>
<dbReference type="Gene3D" id="1.10.10.10">
    <property type="entry name" value="Winged helix-like DNA-binding domain superfamily/Winged helix DNA-binding domain"/>
    <property type="match status" value="1"/>
</dbReference>
<dbReference type="InterPro" id="IPR036388">
    <property type="entry name" value="WH-like_DNA-bd_sf"/>
</dbReference>
<evidence type="ECO:0000259" key="5">
    <source>
        <dbReference type="PROSITE" id="PS50043"/>
    </source>
</evidence>
<protein>
    <submittedName>
        <fullName evidence="6">LuxR C-terminal-related transcriptional regulator</fullName>
    </submittedName>
</protein>
<keyword evidence="2" id="KW-0238">DNA-binding</keyword>
<dbReference type="CDD" id="cd06170">
    <property type="entry name" value="LuxR_C_like"/>
    <property type="match status" value="1"/>
</dbReference>
<evidence type="ECO:0000313" key="7">
    <source>
        <dbReference type="Proteomes" id="UP001596087"/>
    </source>
</evidence>
<evidence type="ECO:0000256" key="1">
    <source>
        <dbReference type="ARBA" id="ARBA00023015"/>
    </source>
</evidence>
<dbReference type="SMART" id="SM00421">
    <property type="entry name" value="HTH_LUXR"/>
    <property type="match status" value="1"/>
</dbReference>
<keyword evidence="1" id="KW-0805">Transcription regulation</keyword>
<dbReference type="Pfam" id="PF25873">
    <property type="entry name" value="WHD_MalT"/>
    <property type="match status" value="1"/>
</dbReference>
<dbReference type="PANTHER" id="PTHR44688:SF16">
    <property type="entry name" value="DNA-BINDING TRANSCRIPTIONAL ACTIVATOR DEVR_DOSR"/>
    <property type="match status" value="1"/>
</dbReference>